<evidence type="ECO:0000313" key="10">
    <source>
        <dbReference type="EMBL" id="MFC6198309.1"/>
    </source>
</evidence>
<evidence type="ECO:0000313" key="11">
    <source>
        <dbReference type="Proteomes" id="UP001596303"/>
    </source>
</evidence>
<evidence type="ECO:0000259" key="8">
    <source>
        <dbReference type="PROSITE" id="PS50893"/>
    </source>
</evidence>
<dbReference type="InterPro" id="IPR011527">
    <property type="entry name" value="ABC1_TM_dom"/>
</dbReference>
<dbReference type="SUPFAM" id="SSF52540">
    <property type="entry name" value="P-loop containing nucleoside triphosphate hydrolases"/>
    <property type="match status" value="1"/>
</dbReference>
<evidence type="ECO:0000259" key="9">
    <source>
        <dbReference type="PROSITE" id="PS50929"/>
    </source>
</evidence>
<keyword evidence="5 7" id="KW-1133">Transmembrane helix</keyword>
<proteinExistence type="predicted"/>
<dbReference type="SMART" id="SM00382">
    <property type="entry name" value="AAA"/>
    <property type="match status" value="1"/>
</dbReference>
<keyword evidence="6 7" id="KW-0472">Membrane</keyword>
<sequence length="706" mass="77462">MDATLVVPPVPDAPKTDGFKTAFQQVARWFERPTSETVLFSGCPEETLTGQSTEDVERLAERIGLDVEFLTARDCQSGRFEAPAIFLFEDGDAAAFLEDEADEVAETTQIPEGRKPTHGFAFRKHYADHAEDMTVGQAGRIDRRHWLVACLLPFWRNYVRVGIAALFINLIALGSPLFVMNVYDRVLPNNAISTLWVLTAGICIAFLFDFALKTARAELIDHAGRQADLRLSHVLFEKVLNTSLSNRPLSTGEYASRITQYEFVREFFTSNTISVLIDSLFIFIFLAVIYLIGGWLVIIPVIALIISILIGFVAQARIGKRVNAAANESARRQALLVESISTIETLKSLRAEKLMLRRWRELSLNASRTSEQIKQISSNATHATSFVQQMTRIAIIIGGAYAFAEGNMAMGAIIATVMLASQASAPMSQIAMTLARLRQALLSLRIMNGIMELEEDTPTTTGFVNREVRQGGFRFDNVSFEYPGAEHAVIDGFSLSVSPGERVGIIGRIGSGKTTIGRLLGGLYVPTGGHLLIDGVDSRQYHVAEIRSAVSIAGQSSDLFSGTVKDNLVLGRADVSDEELLEVCAKTGVDQLIESHPRGFDMPVGERGNNLSTGQKQNLTIARLLLSQPKIVFLDEPSGAMDLASEQQLIRCLKDAFTPETTLIMATHRHSMLELIDRLVVMDRGKVVADGPKRDVIAAMKRGGKG</sequence>
<feature type="domain" description="ABC transporter" evidence="8">
    <location>
        <begin position="473"/>
        <end position="706"/>
    </location>
</feature>
<evidence type="ECO:0000256" key="3">
    <source>
        <dbReference type="ARBA" id="ARBA00022741"/>
    </source>
</evidence>
<evidence type="ECO:0000256" key="7">
    <source>
        <dbReference type="SAM" id="Phobius"/>
    </source>
</evidence>
<dbReference type="SUPFAM" id="SSF90123">
    <property type="entry name" value="ABC transporter transmembrane region"/>
    <property type="match status" value="1"/>
</dbReference>
<dbReference type="Gene3D" id="1.20.1560.10">
    <property type="entry name" value="ABC transporter type 1, transmembrane domain"/>
    <property type="match status" value="1"/>
</dbReference>
<dbReference type="InterPro" id="IPR036640">
    <property type="entry name" value="ABC1_TM_sf"/>
</dbReference>
<accession>A0ABW1SA29</accession>
<gene>
    <name evidence="10" type="ORF">ACFQDM_09475</name>
</gene>
<evidence type="ECO:0000256" key="2">
    <source>
        <dbReference type="ARBA" id="ARBA00022692"/>
    </source>
</evidence>
<feature type="transmembrane region" description="Helical" evidence="7">
    <location>
        <begin position="161"/>
        <end position="179"/>
    </location>
</feature>
<feature type="transmembrane region" description="Helical" evidence="7">
    <location>
        <begin position="267"/>
        <end position="289"/>
    </location>
</feature>
<evidence type="ECO:0000256" key="5">
    <source>
        <dbReference type="ARBA" id="ARBA00022989"/>
    </source>
</evidence>
<keyword evidence="11" id="KW-1185">Reference proteome</keyword>
<keyword evidence="3" id="KW-0547">Nucleotide-binding</keyword>
<reference evidence="11" key="1">
    <citation type="journal article" date="2019" name="Int. J. Syst. Evol. Microbiol.">
        <title>The Global Catalogue of Microorganisms (GCM) 10K type strain sequencing project: providing services to taxonomists for standard genome sequencing and annotation.</title>
        <authorList>
            <consortium name="The Broad Institute Genomics Platform"/>
            <consortium name="The Broad Institute Genome Sequencing Center for Infectious Disease"/>
            <person name="Wu L."/>
            <person name="Ma J."/>
        </authorList>
    </citation>
    <scope>NUCLEOTIDE SEQUENCE [LARGE SCALE GENOMIC DNA]</scope>
    <source>
        <strain evidence="11">CGMCC-1.15741</strain>
    </source>
</reference>
<dbReference type="Gene3D" id="3.40.50.300">
    <property type="entry name" value="P-loop containing nucleotide triphosphate hydrolases"/>
    <property type="match status" value="1"/>
</dbReference>
<organism evidence="10 11">
    <name type="scientific">Ponticaulis profundi</name>
    <dbReference type="NCBI Taxonomy" id="2665222"/>
    <lineage>
        <taxon>Bacteria</taxon>
        <taxon>Pseudomonadati</taxon>
        <taxon>Pseudomonadota</taxon>
        <taxon>Alphaproteobacteria</taxon>
        <taxon>Hyphomonadales</taxon>
        <taxon>Hyphomonadaceae</taxon>
        <taxon>Ponticaulis</taxon>
    </lineage>
</organism>
<name>A0ABW1SA29_9PROT</name>
<dbReference type="InterPro" id="IPR017750">
    <property type="entry name" value="ATPase_T1SS"/>
</dbReference>
<evidence type="ECO:0000256" key="4">
    <source>
        <dbReference type="ARBA" id="ARBA00022840"/>
    </source>
</evidence>
<protein>
    <submittedName>
        <fullName evidence="10">Type I secretion system permease/ATPase</fullName>
    </submittedName>
</protein>
<evidence type="ECO:0000256" key="1">
    <source>
        <dbReference type="ARBA" id="ARBA00004651"/>
    </source>
</evidence>
<dbReference type="InterPro" id="IPR003439">
    <property type="entry name" value="ABC_transporter-like_ATP-bd"/>
</dbReference>
<dbReference type="Pfam" id="PF00664">
    <property type="entry name" value="ABC_membrane"/>
    <property type="match status" value="1"/>
</dbReference>
<dbReference type="InterPro" id="IPR039421">
    <property type="entry name" value="Type_1_exporter"/>
</dbReference>
<dbReference type="CDD" id="cd18587">
    <property type="entry name" value="ABC_6TM_LapB_like"/>
    <property type="match status" value="1"/>
</dbReference>
<dbReference type="NCBIfam" id="TIGR03375">
    <property type="entry name" value="type_I_sec_LssB"/>
    <property type="match status" value="1"/>
</dbReference>
<comment type="caution">
    <text evidence="10">The sequence shown here is derived from an EMBL/GenBank/DDBJ whole genome shotgun (WGS) entry which is preliminary data.</text>
</comment>
<dbReference type="Proteomes" id="UP001596303">
    <property type="component" value="Unassembled WGS sequence"/>
</dbReference>
<dbReference type="PANTHER" id="PTHR24221">
    <property type="entry name" value="ATP-BINDING CASSETTE SUB-FAMILY B"/>
    <property type="match status" value="1"/>
</dbReference>
<dbReference type="InterPro" id="IPR003593">
    <property type="entry name" value="AAA+_ATPase"/>
</dbReference>
<dbReference type="Pfam" id="PF00005">
    <property type="entry name" value="ABC_tran"/>
    <property type="match status" value="1"/>
</dbReference>
<feature type="transmembrane region" description="Helical" evidence="7">
    <location>
        <begin position="191"/>
        <end position="212"/>
    </location>
</feature>
<feature type="transmembrane region" description="Helical" evidence="7">
    <location>
        <begin position="295"/>
        <end position="314"/>
    </location>
</feature>
<dbReference type="PROSITE" id="PS50893">
    <property type="entry name" value="ABC_TRANSPORTER_2"/>
    <property type="match status" value="1"/>
</dbReference>
<evidence type="ECO:0000256" key="6">
    <source>
        <dbReference type="ARBA" id="ARBA00023136"/>
    </source>
</evidence>
<dbReference type="InterPro" id="IPR027417">
    <property type="entry name" value="P-loop_NTPase"/>
</dbReference>
<feature type="domain" description="ABC transmembrane type-1" evidence="9">
    <location>
        <begin position="161"/>
        <end position="439"/>
    </location>
</feature>
<feature type="transmembrane region" description="Helical" evidence="7">
    <location>
        <begin position="393"/>
        <end position="420"/>
    </location>
</feature>
<keyword evidence="4" id="KW-0067">ATP-binding</keyword>
<dbReference type="PROSITE" id="PS50929">
    <property type="entry name" value="ABC_TM1F"/>
    <property type="match status" value="1"/>
</dbReference>
<dbReference type="PANTHER" id="PTHR24221:SF248">
    <property type="entry name" value="ABC TRANSPORTER TRANSMEMBRANE REGION"/>
    <property type="match status" value="1"/>
</dbReference>
<keyword evidence="2 7" id="KW-0812">Transmembrane</keyword>
<dbReference type="RefSeq" id="WP_377378418.1">
    <property type="nucleotide sequence ID" value="NZ_JBHSSW010000012.1"/>
</dbReference>
<dbReference type="EMBL" id="JBHSSW010000012">
    <property type="protein sequence ID" value="MFC6198309.1"/>
    <property type="molecule type" value="Genomic_DNA"/>
</dbReference>
<comment type="subcellular location">
    <subcellularLocation>
        <location evidence="1">Cell membrane</location>
        <topology evidence="1">Multi-pass membrane protein</topology>
    </subcellularLocation>
</comment>